<dbReference type="InterPro" id="IPR016181">
    <property type="entry name" value="Acyl_CoA_acyltransferase"/>
</dbReference>
<proteinExistence type="predicted"/>
<dbReference type="GO" id="GO:0005634">
    <property type="term" value="C:nucleus"/>
    <property type="evidence" value="ECO:0007669"/>
    <property type="project" value="TreeGrafter"/>
</dbReference>
<dbReference type="PROSITE" id="PS51186">
    <property type="entry name" value="GNAT"/>
    <property type="match status" value="1"/>
</dbReference>
<dbReference type="InterPro" id="IPR052742">
    <property type="entry name" value="Mito_N-acetyltransferase"/>
</dbReference>
<dbReference type="GeneID" id="54784201"/>
<dbReference type="InterPro" id="IPR000182">
    <property type="entry name" value="GNAT_dom"/>
</dbReference>
<dbReference type="SUPFAM" id="SSF55729">
    <property type="entry name" value="Acyl-CoA N-acyltransferases (Nat)"/>
    <property type="match status" value="1"/>
</dbReference>
<comment type="caution">
    <text evidence="2">The sequence shown here is derived from an EMBL/GenBank/DDBJ whole genome shotgun (WGS) entry which is preliminary data.</text>
</comment>
<reference evidence="2 3" key="1">
    <citation type="submission" date="2019-07" db="EMBL/GenBank/DDBJ databases">
        <title>Genome assembly of two rare yeast pathogens: Diutina rugosa and Trichomonascus ciferrii.</title>
        <authorList>
            <person name="Mixao V."/>
            <person name="Saus E."/>
            <person name="Hansen A."/>
            <person name="Lass-Flor C."/>
            <person name="Gabaldon T."/>
        </authorList>
    </citation>
    <scope>NUCLEOTIDE SEQUENCE [LARGE SCALE GENOMIC DNA]</scope>
    <source>
        <strain evidence="2 3">CBS 613</strain>
    </source>
</reference>
<evidence type="ECO:0000259" key="1">
    <source>
        <dbReference type="PROSITE" id="PS51186"/>
    </source>
</evidence>
<protein>
    <recommendedName>
        <fullName evidence="1">N-acetyltransferase domain-containing protein</fullName>
    </recommendedName>
</protein>
<sequence length="222" mass="25103">MDYSSLPFASGEFPKIVTEPIHFNLAKTGEPVTLFCVNDYHEVPEPLLRALHSEFNHIIDEGLTYPHDKPFEFDDFCRYWFHHFVAILVTGTETSIDAAITTDEWLNKRLLGCFYVKPNYIGRSSHHCNAGFVVNHRMRGMGLGKELGAKYLDIAPKLGYVYSVFNLVYESNVASLKIWDSLGFDRIGYVKNAGYLKGKGFVGAVMYGKDLNVVESGETKKD</sequence>
<feature type="domain" description="N-acetyltransferase" evidence="1">
    <location>
        <begin position="63"/>
        <end position="212"/>
    </location>
</feature>
<keyword evidence="3" id="KW-1185">Reference proteome</keyword>
<accession>A0A642UCP8</accession>
<dbReference type="Pfam" id="PF00583">
    <property type="entry name" value="Acetyltransf_1"/>
    <property type="match status" value="1"/>
</dbReference>
<dbReference type="PANTHER" id="PTHR43138:SF1">
    <property type="entry name" value="N-ACETYLTRANSFERASE ACA1"/>
    <property type="match status" value="1"/>
</dbReference>
<dbReference type="OrthoDB" id="10264707at2759"/>
<dbReference type="AlphaFoldDB" id="A0A642UCP8"/>
<dbReference type="OMA" id="MEQPMAL"/>
<name>A0A642UCP8_DIURU</name>
<dbReference type="EMBL" id="SWFT01000162">
    <property type="protein sequence ID" value="KAA8896810.1"/>
    <property type="molecule type" value="Genomic_DNA"/>
</dbReference>
<evidence type="ECO:0000313" key="3">
    <source>
        <dbReference type="Proteomes" id="UP000449547"/>
    </source>
</evidence>
<dbReference type="Gene3D" id="3.40.630.30">
    <property type="match status" value="1"/>
</dbReference>
<gene>
    <name evidence="2" type="ORF">DIURU_005550</name>
</gene>
<dbReference type="PANTHER" id="PTHR43138">
    <property type="entry name" value="ACETYLTRANSFERASE, GNAT FAMILY"/>
    <property type="match status" value="1"/>
</dbReference>
<organism evidence="2 3">
    <name type="scientific">Diutina rugosa</name>
    <name type="common">Yeast</name>
    <name type="synonym">Candida rugosa</name>
    <dbReference type="NCBI Taxonomy" id="5481"/>
    <lineage>
        <taxon>Eukaryota</taxon>
        <taxon>Fungi</taxon>
        <taxon>Dikarya</taxon>
        <taxon>Ascomycota</taxon>
        <taxon>Saccharomycotina</taxon>
        <taxon>Pichiomycetes</taxon>
        <taxon>Debaryomycetaceae</taxon>
        <taxon>Diutina</taxon>
    </lineage>
</organism>
<dbReference type="Proteomes" id="UP000449547">
    <property type="component" value="Unassembled WGS sequence"/>
</dbReference>
<dbReference type="VEuPathDB" id="FungiDB:DIURU_005550"/>
<dbReference type="RefSeq" id="XP_034009606.1">
    <property type="nucleotide sequence ID" value="XM_034158545.1"/>
</dbReference>
<evidence type="ECO:0000313" key="2">
    <source>
        <dbReference type="EMBL" id="KAA8896810.1"/>
    </source>
</evidence>
<dbReference type="GO" id="GO:0016747">
    <property type="term" value="F:acyltransferase activity, transferring groups other than amino-acyl groups"/>
    <property type="evidence" value="ECO:0007669"/>
    <property type="project" value="InterPro"/>
</dbReference>